<name>A0AB34FRK3_9HYPO</name>
<accession>A0AB34FRK3</accession>
<evidence type="ECO:0000313" key="2">
    <source>
        <dbReference type="EMBL" id="KAJ6441865.1"/>
    </source>
</evidence>
<proteinExistence type="predicted"/>
<protein>
    <submittedName>
        <fullName evidence="2">Uncharacterized protein</fullName>
    </submittedName>
</protein>
<dbReference type="Proteomes" id="UP001163105">
    <property type="component" value="Unassembled WGS sequence"/>
</dbReference>
<organism evidence="2 3">
    <name type="scientific">Purpureocillium lavendulum</name>
    <dbReference type="NCBI Taxonomy" id="1247861"/>
    <lineage>
        <taxon>Eukaryota</taxon>
        <taxon>Fungi</taxon>
        <taxon>Dikarya</taxon>
        <taxon>Ascomycota</taxon>
        <taxon>Pezizomycotina</taxon>
        <taxon>Sordariomycetes</taxon>
        <taxon>Hypocreomycetidae</taxon>
        <taxon>Hypocreales</taxon>
        <taxon>Ophiocordycipitaceae</taxon>
        <taxon>Purpureocillium</taxon>
    </lineage>
</organism>
<keyword evidence="3" id="KW-1185">Reference proteome</keyword>
<gene>
    <name evidence="2" type="ORF">O9K51_05416</name>
</gene>
<comment type="caution">
    <text evidence="2">The sequence shown here is derived from an EMBL/GenBank/DDBJ whole genome shotgun (WGS) entry which is preliminary data.</text>
</comment>
<sequence>MDQWINGRYSSGRVVAVRDTMGRPARGRACAHRVGARGGVEDDDSKTETGAVGVEQREQ</sequence>
<evidence type="ECO:0000256" key="1">
    <source>
        <dbReference type="SAM" id="MobiDB-lite"/>
    </source>
</evidence>
<reference evidence="2" key="1">
    <citation type="submission" date="2023-01" db="EMBL/GenBank/DDBJ databases">
        <title>The growth and conidiation of Purpureocillium lavendulum are regulated by nitrogen source and histone H3K14 acetylation.</title>
        <authorList>
            <person name="Tang P."/>
            <person name="Han J."/>
            <person name="Zhang C."/>
            <person name="Tang P."/>
            <person name="Qi F."/>
            <person name="Zhang K."/>
            <person name="Liang L."/>
        </authorList>
    </citation>
    <scope>NUCLEOTIDE SEQUENCE</scope>
    <source>
        <strain evidence="2">YMF1.00683</strain>
    </source>
</reference>
<evidence type="ECO:0000313" key="3">
    <source>
        <dbReference type="Proteomes" id="UP001163105"/>
    </source>
</evidence>
<dbReference type="EMBL" id="JAQHRD010000004">
    <property type="protein sequence ID" value="KAJ6441865.1"/>
    <property type="molecule type" value="Genomic_DNA"/>
</dbReference>
<dbReference type="AlphaFoldDB" id="A0AB34FRK3"/>
<feature type="region of interest" description="Disordered" evidence="1">
    <location>
        <begin position="28"/>
        <end position="59"/>
    </location>
</feature>